<keyword evidence="1" id="KW-0863">Zinc-finger</keyword>
<evidence type="ECO:0000259" key="2">
    <source>
        <dbReference type="PROSITE" id="PS50089"/>
    </source>
</evidence>
<dbReference type="Gene3D" id="3.40.50.300">
    <property type="entry name" value="P-loop containing nucleotide triphosphate hydrolases"/>
    <property type="match status" value="1"/>
</dbReference>
<dbReference type="SMART" id="SM00327">
    <property type="entry name" value="VWA"/>
    <property type="match status" value="1"/>
</dbReference>
<sequence length="2101" mass="234089">MISARCFRLLALVTEEQNEVEVAKPILQELEVMRLSCALGALSSIKAKEFESEMLDASEFDDDFARFLRHELFHGRSGGEEKRDVCVTAVFGKQEEVIKHLKGLDAWDNGMEHKLNERDQGIYAVLLPSEDDAALKKLVVFGWLLDCLFAPEHLRDMPTYILRFLTCLSSTITCCLSKEDWTRLQALVTSTESEKEWHSYSVVFRVEQQQDEEDNVQVFVDTVVSLPESIETSDLRVVKGKFPAVVQTTMGTKSKTVVPQKLCFESPLLFAQWIVSHAKKFKIDWNHSESPQEVNEAVLRTARCWPDAKIQSIVAMVSCSTATVDAECEEEARHRAECRRKAMIDAAAVVFSVDIIQSSDASNEAFKTISTCLDDLTCATFQLGLDERATAILHLPIRLRRLMAYLLALFQCGNLRQLDETLRGVMQSNFDDAVLAEKQEGRTKKMKSLVNWVWRGSQPDLASFRAYVFRSLESIKQNWLDTILSVIEAQYRYEWESLVVVKGKSYEAAGQEDIAEAINAACKDMVNGWITLCNSDLSCSVRCRMRGEQVVCEVKSEEWEPPSQRLAFWKIRSDTSLDAFGQLGSVRLEKADRVLAVYTAQASCVLVISVAERATKIHRAQLSPSSSSTLLNLKRIRRFPHEVHLCDFNVNDRIIVLIDAKGYTSLYRFNESYTALEDVRSFDLMVKSSLMMPIIRVLLTDGLLHLTDRNGAVQSVNFRNEQMSRKSANECFAQEGAAWTSELFPLIDGAALGSFAVFHDDTGAIDSGVEVISTEDKRLLKQSIHAVVPLSSAEELSVQASGDKLFVLNSSSNQLVVLSIKATIKSDSYRIRTVTGEAGDESPGTRLSSHWLWAVYHLFEKFPVRGLMEPGPLDPVRLILVGCGIDEAQVIARSFMRGVMDALVRLNKPMNGLDLLQNHCVSDGQCTIPRECSSQQVAVFLQRLVTFVPIQICRAEYNKLTVMVNGQDRSPDTSLEALQSADIARSIRFGLLSPLLQSWGSQCVVITSMGKQSTGKSYFLNHLTGSSFAIAGPRCTDGAWMCVRLLSNNVLLVVIDFEGLGSFERSEQEDVFLSVLNASISMLTVFRMEMRCDKEIDELFSKFQKGSQLVKHDAQLFRGRLYMSVKDVNPNDHCGIVHEFTTKFKRLLSMNKEKNFLSDMYAGQLEVNCSPPLGTPGYYYSLAGVKQFIENDLCGHTSSGFASGKAFLDCVRLVLAKISILDWTSMNESAVKMKSAEMACCLPDVVRFGSTGHTSLGRGALVDAVTQEVIATTLEEVWVDQPSMMLAWSAQNLEIPLDAVSDCSFDLGNLCYGGGTQRQKAASEAIQGAFTMYIGLLSRRRITVEVQKDFDVFLAFLVRRRRLNVQKWASSAFEGLVPDEWKILEQQALTPLQTMLVRCLDRCSQCQLGCMKTSVHSIAESHDCGTSHRCMGLCQYCERQDATTQPLTCHKEAGHEDKCECRSGDHTCGLPCCVQNAVNCGGCCASKAGHDGDHRCSVGMHKCGQPCLAQNCSGRCVEDAEKAHTAHKCEVDRCLQPCIMEGCHRLCDSADHFHGQTTATVAYAVEHPAKQTHTFDGASELPTIHMCGEEHECPEMCEENGICTVNVFLKSSVKTFVGARGAFQYTYQEMNGSRKKCVVKLAPGQQTHSSAHSCVVAANADQSQHYCNARCPCCSYFCQKQYGHADSHKTAHGNMRNTYFLSSDREIDVEDRKYLAGEQGTAEMCNLYCSKMGRQHVHYLACDQGSRNRCIYTGGPHDMRRHCTRPLEPEPDCEMDELLHERFWDTLGWKDPCASMLELEGFSKCGFKCDAPDHEKKPSYCVLPAWHEPESKTTIGSDGFSYVRGHKFECSHTAAGDKMHHVFVLDCSGSMSGRPWENLMRAYRKYMRNRVKEGASLDLVSVVTFDDTAMLEYEGRNITTVVNELPGYRGGMTSYDVGLRGANEVLSRVHFDSYKPVLVFFSDGNPQDFAEGKRVAECIQETYSKYGLQSFVVGFGHVQLPVLGSVAASLGGSYHHALTGEELKSAFFKISASLGATTGLALSKPIHETLCVICQKDLSSEASVALKPCGHELHHDCFRLLSANVERGVRLLCPSCRREVN</sequence>
<dbReference type="Pfam" id="PF00092">
    <property type="entry name" value="VWA"/>
    <property type="match status" value="1"/>
</dbReference>
<reference evidence="4" key="1">
    <citation type="submission" date="2019-03" db="EMBL/GenBank/DDBJ databases">
        <title>Long read genome sequence of the mycoparasitic Pythium oligandrum ATCC 38472 isolated from sugarbeet rhizosphere.</title>
        <authorList>
            <person name="Gaulin E."/>
        </authorList>
    </citation>
    <scope>NUCLEOTIDE SEQUENCE</scope>
    <source>
        <strain evidence="4">ATCC 38472_TT</strain>
    </source>
</reference>
<organism evidence="4 5">
    <name type="scientific">Pythium oligandrum</name>
    <name type="common">Mycoparasitic fungus</name>
    <dbReference type="NCBI Taxonomy" id="41045"/>
    <lineage>
        <taxon>Eukaryota</taxon>
        <taxon>Sar</taxon>
        <taxon>Stramenopiles</taxon>
        <taxon>Oomycota</taxon>
        <taxon>Peronosporomycetes</taxon>
        <taxon>Pythiales</taxon>
        <taxon>Pythiaceae</taxon>
        <taxon>Pythium</taxon>
    </lineage>
</organism>
<gene>
    <name evidence="4" type="ORF">Poli38472_009732</name>
</gene>
<evidence type="ECO:0000313" key="4">
    <source>
        <dbReference type="EMBL" id="TMW62239.1"/>
    </source>
</evidence>
<dbReference type="CDD" id="cd16448">
    <property type="entry name" value="RING-H2"/>
    <property type="match status" value="1"/>
</dbReference>
<dbReference type="CDD" id="cd00198">
    <property type="entry name" value="vWFA"/>
    <property type="match status" value="1"/>
</dbReference>
<dbReference type="GO" id="GO:0003924">
    <property type="term" value="F:GTPase activity"/>
    <property type="evidence" value="ECO:0007669"/>
    <property type="project" value="InterPro"/>
</dbReference>
<dbReference type="InterPro" id="IPR002035">
    <property type="entry name" value="VWF_A"/>
</dbReference>
<dbReference type="PROSITE" id="PS50089">
    <property type="entry name" value="ZF_RING_2"/>
    <property type="match status" value="1"/>
</dbReference>
<dbReference type="Pfam" id="PF13639">
    <property type="entry name" value="zf-RING_2"/>
    <property type="match status" value="1"/>
</dbReference>
<dbReference type="InterPro" id="IPR001841">
    <property type="entry name" value="Znf_RING"/>
</dbReference>
<dbReference type="GO" id="GO:0005525">
    <property type="term" value="F:GTP binding"/>
    <property type="evidence" value="ECO:0007669"/>
    <property type="project" value="InterPro"/>
</dbReference>
<accession>A0A8K1CFT0</accession>
<dbReference type="PANTHER" id="PTHR22796:SF1">
    <property type="entry name" value="VWFA DOMAIN-CONTAINING PROTEIN"/>
    <property type="match status" value="1"/>
</dbReference>
<keyword evidence="1" id="KW-0862">Zinc</keyword>
<dbReference type="SUPFAM" id="SSF53300">
    <property type="entry name" value="vWA-like"/>
    <property type="match status" value="1"/>
</dbReference>
<dbReference type="InterPro" id="IPR015894">
    <property type="entry name" value="Guanylate-bd_N"/>
</dbReference>
<dbReference type="SUPFAM" id="SSF52540">
    <property type="entry name" value="P-loop containing nucleoside triphosphate hydrolases"/>
    <property type="match status" value="1"/>
</dbReference>
<proteinExistence type="predicted"/>
<evidence type="ECO:0000259" key="3">
    <source>
        <dbReference type="PROSITE" id="PS50234"/>
    </source>
</evidence>
<dbReference type="Pfam" id="PF02263">
    <property type="entry name" value="GBP"/>
    <property type="match status" value="1"/>
</dbReference>
<comment type="caution">
    <text evidence="4">The sequence shown here is derived from an EMBL/GenBank/DDBJ whole genome shotgun (WGS) entry which is preliminary data.</text>
</comment>
<dbReference type="OrthoDB" id="2343366at2759"/>
<feature type="domain" description="VWFA" evidence="3">
    <location>
        <begin position="1860"/>
        <end position="2034"/>
    </location>
</feature>
<dbReference type="Gene3D" id="3.40.50.410">
    <property type="entry name" value="von Willebrand factor, type A domain"/>
    <property type="match status" value="1"/>
</dbReference>
<protein>
    <recommendedName>
        <fullName evidence="6">VWFA domain-containing protein</fullName>
    </recommendedName>
</protein>
<feature type="domain" description="RING-type" evidence="2">
    <location>
        <begin position="2051"/>
        <end position="2097"/>
    </location>
</feature>
<name>A0A8K1CFT0_PYTOL</name>
<dbReference type="PANTHER" id="PTHR22796">
    <property type="entry name" value="URG4-RELATED"/>
    <property type="match status" value="1"/>
</dbReference>
<dbReference type="PROSITE" id="PS50234">
    <property type="entry name" value="VWFA"/>
    <property type="match status" value="1"/>
</dbReference>
<dbReference type="EMBL" id="SPLM01000074">
    <property type="protein sequence ID" value="TMW62239.1"/>
    <property type="molecule type" value="Genomic_DNA"/>
</dbReference>
<evidence type="ECO:0000256" key="1">
    <source>
        <dbReference type="PROSITE-ProRule" id="PRU00175"/>
    </source>
</evidence>
<keyword evidence="1" id="KW-0479">Metal-binding</keyword>
<dbReference type="InterPro" id="IPR027417">
    <property type="entry name" value="P-loop_NTPase"/>
</dbReference>
<dbReference type="SMART" id="SM00184">
    <property type="entry name" value="RING"/>
    <property type="match status" value="1"/>
</dbReference>
<evidence type="ECO:0000313" key="5">
    <source>
        <dbReference type="Proteomes" id="UP000794436"/>
    </source>
</evidence>
<dbReference type="SUPFAM" id="SSF57850">
    <property type="entry name" value="RING/U-box"/>
    <property type="match status" value="1"/>
</dbReference>
<dbReference type="Proteomes" id="UP000794436">
    <property type="component" value="Unassembled WGS sequence"/>
</dbReference>
<evidence type="ECO:0008006" key="6">
    <source>
        <dbReference type="Google" id="ProtNLM"/>
    </source>
</evidence>
<keyword evidence="5" id="KW-1185">Reference proteome</keyword>
<dbReference type="InterPro" id="IPR036465">
    <property type="entry name" value="vWFA_dom_sf"/>
</dbReference>
<dbReference type="GO" id="GO:0008270">
    <property type="term" value="F:zinc ion binding"/>
    <property type="evidence" value="ECO:0007669"/>
    <property type="project" value="UniProtKB-KW"/>
</dbReference>